<dbReference type="Pfam" id="PF00295">
    <property type="entry name" value="Glyco_hydro_28"/>
    <property type="match status" value="1"/>
</dbReference>
<comment type="subcellular location">
    <subcellularLocation>
        <location evidence="1">Secreted</location>
        <location evidence="1">Cell wall</location>
    </subcellularLocation>
</comment>
<dbReference type="InterPro" id="IPR011050">
    <property type="entry name" value="Pectin_lyase_fold/virulence"/>
</dbReference>
<evidence type="ECO:0000256" key="5">
    <source>
        <dbReference type="ARBA" id="ARBA00022801"/>
    </source>
</evidence>
<dbReference type="PROSITE" id="PS00502">
    <property type="entry name" value="POLYGALACTURONASE"/>
    <property type="match status" value="1"/>
</dbReference>
<evidence type="ECO:0000256" key="6">
    <source>
        <dbReference type="ARBA" id="ARBA00023295"/>
    </source>
</evidence>
<evidence type="ECO:0000256" key="2">
    <source>
        <dbReference type="ARBA" id="ARBA00008834"/>
    </source>
</evidence>
<dbReference type="EMBL" id="JBBWWR010000009">
    <property type="protein sequence ID" value="KAK8961475.1"/>
    <property type="molecule type" value="Genomic_DNA"/>
</dbReference>
<protein>
    <recommendedName>
        <fullName evidence="12">Polygalacturonase</fullName>
    </recommendedName>
</protein>
<evidence type="ECO:0000313" key="10">
    <source>
        <dbReference type="EMBL" id="KAK8961475.1"/>
    </source>
</evidence>
<keyword evidence="5 9" id="KW-0378">Hydrolase</keyword>
<evidence type="ECO:0008006" key="12">
    <source>
        <dbReference type="Google" id="ProtNLM"/>
    </source>
</evidence>
<evidence type="ECO:0000256" key="7">
    <source>
        <dbReference type="ARBA" id="ARBA00023316"/>
    </source>
</evidence>
<evidence type="ECO:0000256" key="8">
    <source>
        <dbReference type="PROSITE-ProRule" id="PRU10052"/>
    </source>
</evidence>
<evidence type="ECO:0000256" key="9">
    <source>
        <dbReference type="RuleBase" id="RU361169"/>
    </source>
</evidence>
<comment type="caution">
    <text evidence="10">The sequence shown here is derived from an EMBL/GenBank/DDBJ whole genome shotgun (WGS) entry which is preliminary data.</text>
</comment>
<comment type="similarity">
    <text evidence="2 9">Belongs to the glycosyl hydrolase 28 family.</text>
</comment>
<dbReference type="SUPFAM" id="SSF51126">
    <property type="entry name" value="Pectin lyase-like"/>
    <property type="match status" value="1"/>
</dbReference>
<keyword evidence="4" id="KW-0964">Secreted</keyword>
<evidence type="ECO:0000313" key="11">
    <source>
        <dbReference type="Proteomes" id="UP001412067"/>
    </source>
</evidence>
<dbReference type="InterPro" id="IPR000743">
    <property type="entry name" value="Glyco_hydro_28"/>
</dbReference>
<reference evidence="10 11" key="1">
    <citation type="journal article" date="2022" name="Nat. Plants">
        <title>Genomes of leafy and leafless Platanthera orchids illuminate the evolution of mycoheterotrophy.</title>
        <authorList>
            <person name="Li M.H."/>
            <person name="Liu K.W."/>
            <person name="Li Z."/>
            <person name="Lu H.C."/>
            <person name="Ye Q.L."/>
            <person name="Zhang D."/>
            <person name="Wang J.Y."/>
            <person name="Li Y.F."/>
            <person name="Zhong Z.M."/>
            <person name="Liu X."/>
            <person name="Yu X."/>
            <person name="Liu D.K."/>
            <person name="Tu X.D."/>
            <person name="Liu B."/>
            <person name="Hao Y."/>
            <person name="Liao X.Y."/>
            <person name="Jiang Y.T."/>
            <person name="Sun W.H."/>
            <person name="Chen J."/>
            <person name="Chen Y.Q."/>
            <person name="Ai Y."/>
            <person name="Zhai J.W."/>
            <person name="Wu S.S."/>
            <person name="Zhou Z."/>
            <person name="Hsiao Y.Y."/>
            <person name="Wu W.L."/>
            <person name="Chen Y.Y."/>
            <person name="Lin Y.F."/>
            <person name="Hsu J.L."/>
            <person name="Li C.Y."/>
            <person name="Wang Z.W."/>
            <person name="Zhao X."/>
            <person name="Zhong W.Y."/>
            <person name="Ma X.K."/>
            <person name="Ma L."/>
            <person name="Huang J."/>
            <person name="Chen G.Z."/>
            <person name="Huang M.Z."/>
            <person name="Huang L."/>
            <person name="Peng D.H."/>
            <person name="Luo Y.B."/>
            <person name="Zou S.Q."/>
            <person name="Chen S.P."/>
            <person name="Lan S."/>
            <person name="Tsai W.C."/>
            <person name="Van de Peer Y."/>
            <person name="Liu Z.J."/>
        </authorList>
    </citation>
    <scope>NUCLEOTIDE SEQUENCE [LARGE SCALE GENOMIC DNA]</scope>
    <source>
        <strain evidence="10">Lor288</strain>
    </source>
</reference>
<proteinExistence type="inferred from homology"/>
<name>A0ABR2MD26_9ASPA</name>
<organism evidence="10 11">
    <name type="scientific">Platanthera guangdongensis</name>
    <dbReference type="NCBI Taxonomy" id="2320717"/>
    <lineage>
        <taxon>Eukaryota</taxon>
        <taxon>Viridiplantae</taxon>
        <taxon>Streptophyta</taxon>
        <taxon>Embryophyta</taxon>
        <taxon>Tracheophyta</taxon>
        <taxon>Spermatophyta</taxon>
        <taxon>Magnoliopsida</taxon>
        <taxon>Liliopsida</taxon>
        <taxon>Asparagales</taxon>
        <taxon>Orchidaceae</taxon>
        <taxon>Orchidoideae</taxon>
        <taxon>Orchideae</taxon>
        <taxon>Orchidinae</taxon>
        <taxon>Platanthera</taxon>
    </lineage>
</organism>
<dbReference type="SMART" id="SM00710">
    <property type="entry name" value="PbH1"/>
    <property type="match status" value="5"/>
</dbReference>
<keyword evidence="11" id="KW-1185">Reference proteome</keyword>
<gene>
    <name evidence="10" type="ORF">KSP40_PGU019279</name>
</gene>
<sequence>MGPCRSSNIAVNIGGTLVAPASYTSQNRWIAFKNVSGLTVAGGLFDGQGQAVWNCKNAQNECPSLSIENSNNVWLKGVSSVNSELFHILIHRSRDVLVTGAQISAASDSPNTDGIHIEESAGVTVRGGVIGTGDDCISIGPGAADVWIENIKCGPGHGISIGSLGSETMQNGVRNVTAMNIEFNGTDNGFRIKTWAKPSDGFVEQVLFRNATMNAVKNPIIIDQHYCPRTTDCPTESSGIRISGVVFEDVHGSSATEVAVELNCSDSNPCRDVWLSNINLSSAGDQSPATMSCSNVYGGSHDVVSPPCCIDRY</sequence>
<keyword evidence="3" id="KW-0134">Cell wall</keyword>
<accession>A0ABR2MD26</accession>
<dbReference type="PANTHER" id="PTHR31375">
    <property type="match status" value="1"/>
</dbReference>
<keyword evidence="6 9" id="KW-0326">Glycosidase</keyword>
<evidence type="ECO:0000256" key="4">
    <source>
        <dbReference type="ARBA" id="ARBA00022525"/>
    </source>
</evidence>
<evidence type="ECO:0000256" key="1">
    <source>
        <dbReference type="ARBA" id="ARBA00004191"/>
    </source>
</evidence>
<dbReference type="Gene3D" id="2.160.20.10">
    <property type="entry name" value="Single-stranded right-handed beta-helix, Pectin lyase-like"/>
    <property type="match status" value="1"/>
</dbReference>
<evidence type="ECO:0000256" key="3">
    <source>
        <dbReference type="ARBA" id="ARBA00022512"/>
    </source>
</evidence>
<dbReference type="Proteomes" id="UP001412067">
    <property type="component" value="Unassembled WGS sequence"/>
</dbReference>
<feature type="active site" evidence="8">
    <location>
        <position position="157"/>
    </location>
</feature>
<dbReference type="InterPro" id="IPR006626">
    <property type="entry name" value="PbH1"/>
</dbReference>
<dbReference type="InterPro" id="IPR012334">
    <property type="entry name" value="Pectin_lyas_fold"/>
</dbReference>
<keyword evidence="7" id="KW-0961">Cell wall biogenesis/degradation</keyword>